<reference evidence="11" key="1">
    <citation type="submission" date="2014-03" db="EMBL/GenBank/DDBJ databases">
        <title>The Genome Sequence of Puccinia striiformis f. sp. tritici PST-78.</title>
        <authorList>
            <consortium name="The Broad Institute Genome Sequencing Platform"/>
            <person name="Cuomo C."/>
            <person name="Hulbert S."/>
            <person name="Chen X."/>
            <person name="Walker B."/>
            <person name="Young S.K."/>
            <person name="Zeng Q."/>
            <person name="Gargeya S."/>
            <person name="Fitzgerald M."/>
            <person name="Haas B."/>
            <person name="Abouelleil A."/>
            <person name="Alvarado L."/>
            <person name="Arachchi H.M."/>
            <person name="Berlin A.M."/>
            <person name="Chapman S.B."/>
            <person name="Goldberg J."/>
            <person name="Griggs A."/>
            <person name="Gujja S."/>
            <person name="Hansen M."/>
            <person name="Howarth C."/>
            <person name="Imamovic A."/>
            <person name="Larimer J."/>
            <person name="McCowan C."/>
            <person name="Montmayeur A."/>
            <person name="Murphy C."/>
            <person name="Neiman D."/>
            <person name="Pearson M."/>
            <person name="Priest M."/>
            <person name="Roberts A."/>
            <person name="Saif S."/>
            <person name="Shea T."/>
            <person name="Sisk P."/>
            <person name="Sykes S."/>
            <person name="Wortman J."/>
            <person name="Nusbaum C."/>
            <person name="Birren B."/>
        </authorList>
    </citation>
    <scope>NUCLEOTIDE SEQUENCE [LARGE SCALE GENOMIC DNA]</scope>
    <source>
        <strain evidence="11">race PST-78</strain>
    </source>
</reference>
<keyword evidence="3" id="KW-0677">Repeat</keyword>
<feature type="compositionally biased region" description="Pro residues" evidence="8">
    <location>
        <begin position="161"/>
        <end position="171"/>
    </location>
</feature>
<feature type="domain" description="LIM zinc-binding" evidence="9">
    <location>
        <begin position="207"/>
        <end position="266"/>
    </location>
</feature>
<evidence type="ECO:0000313" key="10">
    <source>
        <dbReference type="EMBL" id="KNE95490.1"/>
    </source>
</evidence>
<dbReference type="AlphaFoldDB" id="A0A0L0V887"/>
<comment type="subcellular location">
    <subcellularLocation>
        <location evidence="1">Nucleus</location>
    </subcellularLocation>
</comment>
<dbReference type="CDD" id="cd09326">
    <property type="entry name" value="LIM_CRP_like"/>
    <property type="match status" value="2"/>
</dbReference>
<dbReference type="GO" id="GO:0030036">
    <property type="term" value="P:actin cytoskeleton organization"/>
    <property type="evidence" value="ECO:0007669"/>
    <property type="project" value="TreeGrafter"/>
</dbReference>
<dbReference type="GO" id="GO:0030695">
    <property type="term" value="F:GTPase regulator activity"/>
    <property type="evidence" value="ECO:0007669"/>
    <property type="project" value="UniProtKB-ARBA"/>
</dbReference>
<keyword evidence="6" id="KW-0539">Nucleus</keyword>
<dbReference type="GO" id="GO:0046872">
    <property type="term" value="F:metal ion binding"/>
    <property type="evidence" value="ECO:0007669"/>
    <property type="project" value="UniProtKB-KW"/>
</dbReference>
<keyword evidence="2 7" id="KW-0479">Metal-binding</keyword>
<feature type="region of interest" description="Disordered" evidence="8">
    <location>
        <begin position="129"/>
        <end position="191"/>
    </location>
</feature>
<feature type="domain" description="LIM zinc-binding" evidence="9">
    <location>
        <begin position="14"/>
        <end position="75"/>
    </location>
</feature>
<organism evidence="10 11">
    <name type="scientific">Puccinia striiformis f. sp. tritici PST-78</name>
    <dbReference type="NCBI Taxonomy" id="1165861"/>
    <lineage>
        <taxon>Eukaryota</taxon>
        <taxon>Fungi</taxon>
        <taxon>Dikarya</taxon>
        <taxon>Basidiomycota</taxon>
        <taxon>Pucciniomycotina</taxon>
        <taxon>Pucciniomycetes</taxon>
        <taxon>Pucciniales</taxon>
        <taxon>Pucciniaceae</taxon>
        <taxon>Puccinia</taxon>
    </lineage>
</organism>
<keyword evidence="11" id="KW-1185">Reference proteome</keyword>
<dbReference type="SUPFAM" id="SSF57716">
    <property type="entry name" value="Glucocorticoid receptor-like (DNA-binding domain)"/>
    <property type="match status" value="4"/>
</dbReference>
<dbReference type="EMBL" id="AJIL01000096">
    <property type="protein sequence ID" value="KNE95490.1"/>
    <property type="molecule type" value="Genomic_DNA"/>
</dbReference>
<keyword evidence="5 7" id="KW-0440">LIM domain</keyword>
<dbReference type="Gene3D" id="2.10.110.10">
    <property type="entry name" value="Cysteine Rich Protein"/>
    <property type="match status" value="2"/>
</dbReference>
<dbReference type="Pfam" id="PF00412">
    <property type="entry name" value="LIM"/>
    <property type="match status" value="2"/>
</dbReference>
<evidence type="ECO:0000256" key="5">
    <source>
        <dbReference type="ARBA" id="ARBA00023038"/>
    </source>
</evidence>
<accession>A0A0L0V887</accession>
<evidence type="ECO:0000256" key="8">
    <source>
        <dbReference type="SAM" id="MobiDB-lite"/>
    </source>
</evidence>
<dbReference type="PANTHER" id="PTHR24215:SF35">
    <property type="entry name" value="MUSCLE LIM PROTEIN MLP84B"/>
    <property type="match status" value="1"/>
</dbReference>
<evidence type="ECO:0000256" key="1">
    <source>
        <dbReference type="ARBA" id="ARBA00004123"/>
    </source>
</evidence>
<name>A0A0L0V887_9BASI</name>
<sequence length="279" mass="30393">MYHRAKPSFAPIAAKCPSCLKSVYAAEQALGPGATPYHKSCLRCTQCQKVLDPFNILEHGYDPYCKICHSKSFGTKGVGYGNAVVGEYHNNSTIISPVQSPIINHHQQSEALQLGHRVVDEEEVALSSLHTEIKPRSTGSSENAALKTHEQPARKSGGPPTKNPLTPPPKPAKPRLLLPTRSSSTSPCTPRTLFPTTTVKTGLDGPQKCPACSLTVYHAEQVLAIGKKWHKRCLRCTLCSKALDSNLNERTGKPYCIQCYHQHFGAGSHGFVLRAGFNK</sequence>
<gene>
    <name evidence="10" type="ORF">PSTG_11202</name>
</gene>
<evidence type="ECO:0000256" key="6">
    <source>
        <dbReference type="ARBA" id="ARBA00023242"/>
    </source>
</evidence>
<evidence type="ECO:0000313" key="11">
    <source>
        <dbReference type="Proteomes" id="UP000054564"/>
    </source>
</evidence>
<dbReference type="PROSITE" id="PS00478">
    <property type="entry name" value="LIM_DOMAIN_1"/>
    <property type="match status" value="2"/>
</dbReference>
<comment type="caution">
    <text evidence="10">The sequence shown here is derived from an EMBL/GenBank/DDBJ whole genome shotgun (WGS) entry which is preliminary data.</text>
</comment>
<evidence type="ECO:0000256" key="3">
    <source>
        <dbReference type="ARBA" id="ARBA00022737"/>
    </source>
</evidence>
<feature type="compositionally biased region" description="Low complexity" evidence="8">
    <location>
        <begin position="174"/>
        <end position="191"/>
    </location>
</feature>
<dbReference type="SMART" id="SM00132">
    <property type="entry name" value="LIM"/>
    <property type="match status" value="2"/>
</dbReference>
<dbReference type="FunFam" id="2.10.110.10:FF:000001">
    <property type="entry name" value="Cysteine and glycine-rich protein 1"/>
    <property type="match status" value="1"/>
</dbReference>
<evidence type="ECO:0000259" key="9">
    <source>
        <dbReference type="PROSITE" id="PS50023"/>
    </source>
</evidence>
<dbReference type="GO" id="GO:0005737">
    <property type="term" value="C:cytoplasm"/>
    <property type="evidence" value="ECO:0007669"/>
    <property type="project" value="TreeGrafter"/>
</dbReference>
<dbReference type="Proteomes" id="UP000054564">
    <property type="component" value="Unassembled WGS sequence"/>
</dbReference>
<dbReference type="InterPro" id="IPR001781">
    <property type="entry name" value="Znf_LIM"/>
</dbReference>
<evidence type="ECO:0000256" key="4">
    <source>
        <dbReference type="ARBA" id="ARBA00022833"/>
    </source>
</evidence>
<dbReference type="OrthoDB" id="8062037at2759"/>
<protein>
    <recommendedName>
        <fullName evidence="9">LIM zinc-binding domain-containing protein</fullName>
    </recommendedName>
</protein>
<dbReference type="PANTHER" id="PTHR24215">
    <property type="entry name" value="RHO-GTPASE-ACTIVATING PROTEIN LRG1"/>
    <property type="match status" value="1"/>
</dbReference>
<dbReference type="STRING" id="1165861.A0A0L0V887"/>
<dbReference type="GO" id="GO:0005634">
    <property type="term" value="C:nucleus"/>
    <property type="evidence" value="ECO:0007669"/>
    <property type="project" value="UniProtKB-SubCell"/>
</dbReference>
<evidence type="ECO:0000256" key="2">
    <source>
        <dbReference type="ARBA" id="ARBA00022723"/>
    </source>
</evidence>
<proteinExistence type="predicted"/>
<evidence type="ECO:0000256" key="7">
    <source>
        <dbReference type="PROSITE-ProRule" id="PRU00125"/>
    </source>
</evidence>
<keyword evidence="4 7" id="KW-0862">Zinc</keyword>
<dbReference type="PROSITE" id="PS50023">
    <property type="entry name" value="LIM_DOMAIN_2"/>
    <property type="match status" value="2"/>
</dbReference>
<dbReference type="FunFam" id="2.10.110.10:FF:000145">
    <property type="entry name" value="Cysteine and glycine-rich protein"/>
    <property type="match status" value="1"/>
</dbReference>